<evidence type="ECO:0000313" key="2">
    <source>
        <dbReference type="Proteomes" id="UP001497644"/>
    </source>
</evidence>
<proteinExistence type="predicted"/>
<keyword evidence="2" id="KW-1185">Reference proteome</keyword>
<sequence>MEEVILIEDGDVILFEDDVMVIDVVEESSDEDHILSEDSDYESDCSDDFTEISRRILNSAEINTLNDVKNMCCI</sequence>
<name>A0AAV2MYA3_9HYME</name>
<dbReference type="EMBL" id="CAXIPU020000673">
    <property type="protein sequence ID" value="CAL1672556.1"/>
    <property type="molecule type" value="Genomic_DNA"/>
</dbReference>
<evidence type="ECO:0000313" key="1">
    <source>
        <dbReference type="EMBL" id="CAL1672556.1"/>
    </source>
</evidence>
<organism evidence="1 2">
    <name type="scientific">Lasius platythorax</name>
    <dbReference type="NCBI Taxonomy" id="488582"/>
    <lineage>
        <taxon>Eukaryota</taxon>
        <taxon>Metazoa</taxon>
        <taxon>Ecdysozoa</taxon>
        <taxon>Arthropoda</taxon>
        <taxon>Hexapoda</taxon>
        <taxon>Insecta</taxon>
        <taxon>Pterygota</taxon>
        <taxon>Neoptera</taxon>
        <taxon>Endopterygota</taxon>
        <taxon>Hymenoptera</taxon>
        <taxon>Apocrita</taxon>
        <taxon>Aculeata</taxon>
        <taxon>Formicoidea</taxon>
        <taxon>Formicidae</taxon>
        <taxon>Formicinae</taxon>
        <taxon>Lasius</taxon>
        <taxon>Lasius</taxon>
    </lineage>
</organism>
<dbReference type="AlphaFoldDB" id="A0AAV2MYA3"/>
<comment type="caution">
    <text evidence="1">The sequence shown here is derived from an EMBL/GenBank/DDBJ whole genome shotgun (WGS) entry which is preliminary data.</text>
</comment>
<dbReference type="Proteomes" id="UP001497644">
    <property type="component" value="Unassembled WGS sequence"/>
</dbReference>
<reference evidence="1" key="1">
    <citation type="submission" date="2024-04" db="EMBL/GenBank/DDBJ databases">
        <authorList>
            <consortium name="Molecular Ecology Group"/>
        </authorList>
    </citation>
    <scope>NUCLEOTIDE SEQUENCE</scope>
</reference>
<protein>
    <submittedName>
        <fullName evidence="1">Uncharacterized protein</fullName>
    </submittedName>
</protein>
<gene>
    <name evidence="1" type="ORF">LPLAT_LOCUS8359</name>
</gene>
<accession>A0AAV2MYA3</accession>